<organism evidence="2 3">
    <name type="scientific">Fimbriiglobus ruber</name>
    <dbReference type="NCBI Taxonomy" id="1908690"/>
    <lineage>
        <taxon>Bacteria</taxon>
        <taxon>Pseudomonadati</taxon>
        <taxon>Planctomycetota</taxon>
        <taxon>Planctomycetia</taxon>
        <taxon>Gemmatales</taxon>
        <taxon>Gemmataceae</taxon>
        <taxon>Fimbriiglobus</taxon>
    </lineage>
</organism>
<proteinExistence type="predicted"/>
<dbReference type="Gene3D" id="3.90.1570.10">
    <property type="entry name" value="tt1808, chain A"/>
    <property type="match status" value="1"/>
</dbReference>
<dbReference type="InterPro" id="IPR011335">
    <property type="entry name" value="Restrct_endonuc-II-like"/>
</dbReference>
<accession>A0A225DHE1</accession>
<dbReference type="CDD" id="cd06260">
    <property type="entry name" value="DUF820-like"/>
    <property type="match status" value="1"/>
</dbReference>
<dbReference type="Proteomes" id="UP000214646">
    <property type="component" value="Unassembled WGS sequence"/>
</dbReference>
<dbReference type="AlphaFoldDB" id="A0A225DHE1"/>
<feature type="domain" description="Putative restriction endonuclease" evidence="1">
    <location>
        <begin position="26"/>
        <end position="171"/>
    </location>
</feature>
<dbReference type="EMBL" id="NIDE01000007">
    <property type="protein sequence ID" value="OWK40911.1"/>
    <property type="molecule type" value="Genomic_DNA"/>
</dbReference>
<dbReference type="InterPro" id="IPR012296">
    <property type="entry name" value="Nuclease_put_TT1808"/>
</dbReference>
<sequence length="202" mass="22681">MKAVIAEMPGRWLQERRNSDAARWDEVWDGVLHMPPMPNLMHQYFGAVLVAYLHYRWARPLGNMVIPEVNLTPSDEPDWTANYRVPDLLLLTPDRFGIMRASYCAGAPLVVVEIRSPGDETYDKLPFYAALGVPEVWVFDRDTKAPEIRALVSGPAYHLAAAGPDGWVRSPATGIAFRQDRPGRVWVRVGDDAATAEELPQE</sequence>
<reference evidence="3" key="1">
    <citation type="submission" date="2017-06" db="EMBL/GenBank/DDBJ databases">
        <title>Genome analysis of Fimbriiglobus ruber SP5, the first member of the order Planctomycetales with confirmed chitinolytic capability.</title>
        <authorList>
            <person name="Ravin N.V."/>
            <person name="Rakitin A.L."/>
            <person name="Ivanova A.A."/>
            <person name="Beletsky A.V."/>
            <person name="Kulichevskaya I.S."/>
            <person name="Mardanov A.V."/>
            <person name="Dedysh S.N."/>
        </authorList>
    </citation>
    <scope>NUCLEOTIDE SEQUENCE [LARGE SCALE GENOMIC DNA]</scope>
    <source>
        <strain evidence="3">SP5</strain>
    </source>
</reference>
<protein>
    <recommendedName>
        <fullName evidence="1">Putative restriction endonuclease domain-containing protein</fullName>
    </recommendedName>
</protein>
<evidence type="ECO:0000313" key="3">
    <source>
        <dbReference type="Proteomes" id="UP000214646"/>
    </source>
</evidence>
<evidence type="ECO:0000259" key="1">
    <source>
        <dbReference type="Pfam" id="PF05685"/>
    </source>
</evidence>
<name>A0A225DHE1_9BACT</name>
<evidence type="ECO:0000313" key="2">
    <source>
        <dbReference type="EMBL" id="OWK40911.1"/>
    </source>
</evidence>
<keyword evidence="3" id="KW-1185">Reference proteome</keyword>
<dbReference type="SUPFAM" id="SSF52980">
    <property type="entry name" value="Restriction endonuclease-like"/>
    <property type="match status" value="1"/>
</dbReference>
<dbReference type="InterPro" id="IPR008538">
    <property type="entry name" value="Uma2"/>
</dbReference>
<dbReference type="Pfam" id="PF05685">
    <property type="entry name" value="Uma2"/>
    <property type="match status" value="1"/>
</dbReference>
<gene>
    <name evidence="2" type="ORF">FRUB_04803</name>
</gene>
<comment type="caution">
    <text evidence="2">The sequence shown here is derived from an EMBL/GenBank/DDBJ whole genome shotgun (WGS) entry which is preliminary data.</text>
</comment>
<dbReference type="RefSeq" id="WP_088255872.1">
    <property type="nucleotide sequence ID" value="NZ_NIDE01000007.1"/>
</dbReference>
<dbReference type="OrthoDB" id="274259at2"/>